<dbReference type="InterPro" id="IPR036465">
    <property type="entry name" value="vWFA_dom_sf"/>
</dbReference>
<comment type="caution">
    <text evidence="3">The sequence shown here is derived from an EMBL/GenBank/DDBJ whole genome shotgun (WGS) entry which is preliminary data.</text>
</comment>
<dbReference type="Pfam" id="PF00092">
    <property type="entry name" value="VWA"/>
    <property type="match status" value="1"/>
</dbReference>
<accession>A0A1F7Z555</accession>
<reference evidence="3 4" key="1">
    <citation type="journal article" date="2016" name="Nat. Commun.">
        <title>Thousands of microbial genomes shed light on interconnected biogeochemical processes in an aquifer system.</title>
        <authorList>
            <person name="Anantharaman K."/>
            <person name="Brown C.T."/>
            <person name="Hug L.A."/>
            <person name="Sharon I."/>
            <person name="Castelle C.J."/>
            <person name="Probst A.J."/>
            <person name="Thomas B.C."/>
            <person name="Singh A."/>
            <person name="Wilkins M.J."/>
            <person name="Karaoz U."/>
            <person name="Brodie E.L."/>
            <person name="Williams K.H."/>
            <person name="Hubbard S.S."/>
            <person name="Banfield J.F."/>
        </authorList>
    </citation>
    <scope>NUCLEOTIDE SEQUENCE [LARGE SCALE GENOMIC DNA]</scope>
</reference>
<sequence>MRRILTVILSLGIVGAVVFGITQAFFSDTETSTGNILQAGSLDLKIDNTCYYNGRACVDGRWIGNNEHDNFNGNDVCSCSWKSKDLDGELFFDLHDLKPGDWEEDTISFDIENPAWLCGDAVLTANDDVTCTNPEQKDEQGLCEDPGAGLGELAKNLNFVFWVDDGDNVFETDEAEGVLHRGTAETVFGGQDKWLKGDAGSSFAPIGPRTFYIAKYFCFGEIGETPLAQDDGAPAERGSGFTCDGSKLDNQTQTDNLIVDFKFYAEQSRHNDDFSCTGERPSITPSPSPSPTLSPTPPLSCNNADVMLVLDRSGSIDSGELATLKTAAKSFVDTLALSSTGNHAGQSSFSTTGSLDHHLSDNSVTLKAAIDALVSSNFTNLKEGIELATGEQANPGDGHDRADVTSPDKMVIITDGNPNRPLDGDPPPDVDAKNAADAAKAAGIEIFVVGIGGDVDATYLTNDIATAGAGHYFSGANYTDLQTILDNLDLCH</sequence>
<dbReference type="InterPro" id="IPR023833">
    <property type="entry name" value="Signal_pept_SipW-depend-type"/>
</dbReference>
<dbReference type="InterPro" id="IPR002035">
    <property type="entry name" value="VWF_A"/>
</dbReference>
<protein>
    <recommendedName>
        <fullName evidence="2">VWFA domain-containing protein</fullName>
    </recommendedName>
</protein>
<evidence type="ECO:0000313" key="4">
    <source>
        <dbReference type="Proteomes" id="UP000177169"/>
    </source>
</evidence>
<dbReference type="PANTHER" id="PTHR24020:SF20">
    <property type="entry name" value="PH DOMAIN-CONTAINING PROTEIN"/>
    <property type="match status" value="1"/>
</dbReference>
<dbReference type="InterPro" id="IPR050525">
    <property type="entry name" value="ECM_Assembly_Org"/>
</dbReference>
<dbReference type="AlphaFoldDB" id="A0A1F7Z555"/>
<dbReference type="CDD" id="cd00198">
    <property type="entry name" value="vWFA"/>
    <property type="match status" value="1"/>
</dbReference>
<evidence type="ECO:0000313" key="3">
    <source>
        <dbReference type="EMBL" id="OGM34249.1"/>
    </source>
</evidence>
<dbReference type="Gene3D" id="3.40.50.410">
    <property type="entry name" value="von Willebrand factor, type A domain"/>
    <property type="match status" value="1"/>
</dbReference>
<evidence type="ECO:0000256" key="1">
    <source>
        <dbReference type="SAM" id="MobiDB-lite"/>
    </source>
</evidence>
<feature type="region of interest" description="Disordered" evidence="1">
    <location>
        <begin position="272"/>
        <end position="298"/>
    </location>
</feature>
<dbReference type="STRING" id="1802505.A3D01_01865"/>
<feature type="compositionally biased region" description="Pro residues" evidence="1">
    <location>
        <begin position="284"/>
        <end position="298"/>
    </location>
</feature>
<dbReference type="SMART" id="SM00327">
    <property type="entry name" value="VWA"/>
    <property type="match status" value="1"/>
</dbReference>
<dbReference type="SUPFAM" id="SSF53300">
    <property type="entry name" value="vWA-like"/>
    <property type="match status" value="1"/>
</dbReference>
<dbReference type="PANTHER" id="PTHR24020">
    <property type="entry name" value="COLLAGEN ALPHA"/>
    <property type="match status" value="1"/>
</dbReference>
<dbReference type="Proteomes" id="UP000177169">
    <property type="component" value="Unassembled WGS sequence"/>
</dbReference>
<dbReference type="EMBL" id="MGGR01000008">
    <property type="protein sequence ID" value="OGM34249.1"/>
    <property type="molecule type" value="Genomic_DNA"/>
</dbReference>
<dbReference type="PROSITE" id="PS50234">
    <property type="entry name" value="VWFA"/>
    <property type="match status" value="1"/>
</dbReference>
<organism evidence="3 4">
    <name type="scientific">Candidatus Woesebacteria bacterium RIFCSPHIGHO2_02_FULL_39_13</name>
    <dbReference type="NCBI Taxonomy" id="1802505"/>
    <lineage>
        <taxon>Bacteria</taxon>
        <taxon>Candidatus Woeseibacteriota</taxon>
    </lineage>
</organism>
<feature type="domain" description="VWFA" evidence="2">
    <location>
        <begin position="305"/>
        <end position="488"/>
    </location>
</feature>
<name>A0A1F7Z555_9BACT</name>
<evidence type="ECO:0000259" key="2">
    <source>
        <dbReference type="PROSITE" id="PS50234"/>
    </source>
</evidence>
<gene>
    <name evidence="3" type="ORF">A3D01_01865</name>
</gene>
<dbReference type="NCBIfam" id="TIGR04088">
    <property type="entry name" value="cognate_SipW"/>
    <property type="match status" value="1"/>
</dbReference>
<proteinExistence type="predicted"/>